<evidence type="ECO:0000313" key="14">
    <source>
        <dbReference type="EMBL" id="KAK3237700.1"/>
    </source>
</evidence>
<reference evidence="14 15" key="1">
    <citation type="journal article" date="2015" name="Genome Biol. Evol.">
        <title>Comparative Genomics of a Bacterivorous Green Alga Reveals Evolutionary Causalities and Consequences of Phago-Mixotrophic Mode of Nutrition.</title>
        <authorList>
            <person name="Burns J.A."/>
            <person name="Paasch A."/>
            <person name="Narechania A."/>
            <person name="Kim E."/>
        </authorList>
    </citation>
    <scope>NUCLEOTIDE SEQUENCE [LARGE SCALE GENOMIC DNA]</scope>
    <source>
        <strain evidence="14 15">PLY_AMNH</strain>
    </source>
</reference>
<evidence type="ECO:0000256" key="10">
    <source>
        <dbReference type="SAM" id="MobiDB-lite"/>
    </source>
</evidence>
<dbReference type="InterPro" id="IPR017871">
    <property type="entry name" value="ABC_transporter-like_CS"/>
</dbReference>
<feature type="domain" description="ABC transporter" evidence="13">
    <location>
        <begin position="144"/>
        <end position="384"/>
    </location>
</feature>
<dbReference type="InterPro" id="IPR011992">
    <property type="entry name" value="EF-hand-dom_pair"/>
</dbReference>
<name>A0AAE0ESY2_9CHLO</name>
<evidence type="ECO:0000256" key="7">
    <source>
        <dbReference type="ARBA" id="ARBA00022840"/>
    </source>
</evidence>
<evidence type="ECO:0000256" key="8">
    <source>
        <dbReference type="ARBA" id="ARBA00022989"/>
    </source>
</evidence>
<gene>
    <name evidence="14" type="ORF">CYMTET_52238</name>
</gene>
<keyword evidence="8 11" id="KW-1133">Transmembrane helix</keyword>
<dbReference type="GO" id="GO:0016020">
    <property type="term" value="C:membrane"/>
    <property type="evidence" value="ECO:0007669"/>
    <property type="project" value="UniProtKB-SubCell"/>
</dbReference>
<keyword evidence="5" id="KW-0547">Nucleotide-binding</keyword>
<dbReference type="GO" id="GO:0140359">
    <property type="term" value="F:ABC-type transporter activity"/>
    <property type="evidence" value="ECO:0007669"/>
    <property type="project" value="InterPro"/>
</dbReference>
<dbReference type="PANTHER" id="PTHR48041:SF91">
    <property type="entry name" value="ABC TRANSPORTER G FAMILY MEMBER 28"/>
    <property type="match status" value="1"/>
</dbReference>
<dbReference type="GO" id="GO:0005524">
    <property type="term" value="F:ATP binding"/>
    <property type="evidence" value="ECO:0007669"/>
    <property type="project" value="UniProtKB-KW"/>
</dbReference>
<feature type="domain" description="EF-hand" evidence="12">
    <location>
        <begin position="518"/>
        <end position="553"/>
    </location>
</feature>
<comment type="subcellular location">
    <subcellularLocation>
        <location evidence="1">Membrane</location>
        <topology evidence="1">Multi-pass membrane protein</topology>
    </subcellularLocation>
</comment>
<dbReference type="EMBL" id="LGRX02034482">
    <property type="protein sequence ID" value="KAK3237700.1"/>
    <property type="molecule type" value="Genomic_DNA"/>
</dbReference>
<evidence type="ECO:0000313" key="15">
    <source>
        <dbReference type="Proteomes" id="UP001190700"/>
    </source>
</evidence>
<feature type="region of interest" description="Disordered" evidence="10">
    <location>
        <begin position="593"/>
        <end position="612"/>
    </location>
</feature>
<dbReference type="InterPro" id="IPR003439">
    <property type="entry name" value="ABC_transporter-like_ATP-bd"/>
</dbReference>
<dbReference type="SUPFAM" id="SSF47473">
    <property type="entry name" value="EF-hand"/>
    <property type="match status" value="1"/>
</dbReference>
<comment type="caution">
    <text evidence="14">The sequence shown here is derived from an EMBL/GenBank/DDBJ whole genome shotgun (WGS) entry which is preliminary data.</text>
</comment>
<dbReference type="Pfam" id="PF19055">
    <property type="entry name" value="ABC2_membrane_7"/>
    <property type="match status" value="2"/>
</dbReference>
<comment type="similarity">
    <text evidence="2">Belongs to the ABC transporter superfamily. ABCG family. Eye pigment precursor importer (TC 3.A.1.204) subfamily.</text>
</comment>
<feature type="transmembrane region" description="Helical" evidence="11">
    <location>
        <begin position="67"/>
        <end position="87"/>
    </location>
</feature>
<evidence type="ECO:0000256" key="9">
    <source>
        <dbReference type="ARBA" id="ARBA00023136"/>
    </source>
</evidence>
<evidence type="ECO:0000256" key="6">
    <source>
        <dbReference type="ARBA" id="ARBA00022837"/>
    </source>
</evidence>
<feature type="non-terminal residue" evidence="14">
    <location>
        <position position="1"/>
    </location>
</feature>
<dbReference type="FunFam" id="3.40.50.300:FF:000367">
    <property type="entry name" value="ABC transporter G family member 24"/>
    <property type="match status" value="1"/>
</dbReference>
<dbReference type="PANTHER" id="PTHR48041">
    <property type="entry name" value="ABC TRANSPORTER G FAMILY MEMBER 28"/>
    <property type="match status" value="1"/>
</dbReference>
<keyword evidence="4 11" id="KW-0812">Transmembrane</keyword>
<evidence type="ECO:0000259" key="13">
    <source>
        <dbReference type="PROSITE" id="PS50893"/>
    </source>
</evidence>
<dbReference type="GO" id="GO:0005509">
    <property type="term" value="F:calcium ion binding"/>
    <property type="evidence" value="ECO:0007669"/>
    <property type="project" value="InterPro"/>
</dbReference>
<feature type="transmembrane region" description="Helical" evidence="11">
    <location>
        <begin position="768"/>
        <end position="793"/>
    </location>
</feature>
<dbReference type="InterPro" id="IPR050352">
    <property type="entry name" value="ABCG_transporters"/>
</dbReference>
<dbReference type="Proteomes" id="UP001190700">
    <property type="component" value="Unassembled WGS sequence"/>
</dbReference>
<dbReference type="GO" id="GO:0016887">
    <property type="term" value="F:ATP hydrolysis activity"/>
    <property type="evidence" value="ECO:0007669"/>
    <property type="project" value="InterPro"/>
</dbReference>
<dbReference type="PROSITE" id="PS00018">
    <property type="entry name" value="EF_HAND_1"/>
    <property type="match status" value="1"/>
</dbReference>
<evidence type="ECO:0000256" key="5">
    <source>
        <dbReference type="ARBA" id="ARBA00022741"/>
    </source>
</evidence>
<keyword evidence="7" id="KW-0067">ATP-binding</keyword>
<dbReference type="CDD" id="cd03213">
    <property type="entry name" value="ABCG_EPDR"/>
    <property type="match status" value="1"/>
</dbReference>
<dbReference type="InterPro" id="IPR002048">
    <property type="entry name" value="EF_hand_dom"/>
</dbReference>
<dbReference type="Pfam" id="PF00005">
    <property type="entry name" value="ABC_tran"/>
    <property type="match status" value="1"/>
</dbReference>
<evidence type="ECO:0000256" key="2">
    <source>
        <dbReference type="ARBA" id="ARBA00005814"/>
    </source>
</evidence>
<sequence>SSGFESLEEKPDSYMQTCSKGFYCPNTGSKIISPKGHFCKKLWSEPTKCPARKTCQVEGSTSPDPNFAGVSVLFITTFILTLIKVLITRYLEMANDEFSSAIADSGKTHELRTNLAIELFQGQGLIQLAKRPQGFQVCKNPISIEFRKLTLAVKDKLVLNGVSGLFSHSRLVAIMGPSGCGKSTLMNTLCGKATYGKMGGKVLINQRETPIHVLKGVMGFVPQDDTVFEDLTVLENIHWSARLRLPKTYAAAQVVKLVEGTISKLSLAHIQNSIVGGVEKRGVSGGQKKRVNIGVEMVTDPTVMFLDEPTSGLGATDALLVMGALHGLSTTKRPIIAVIHQPRYQVFELFSDLMLMYPGGYTVYFGPTNEALAYFEKIGFHLPPNENPADFFLDITSGSIPRIGHPKFQPIDLIALWAAIEDTLPEPGGFQVLGPQSGGSVKWESRESVISMISSQCDPVTDEADDGEHAEALSCTQQVQAHSTRLSELIRTGASHIPSEANLQYTISQLSVNPLVRQVVAKSRQRWKQLDADKSGEVSKEEFMQFMETQCSSVNRADLERLFSSIDTEQTCTIKQNEFDDFVHIEVISQMIDEEDDDDDRKQSRQLEESVVTDPAAKEEEGIVAQEAVVPRRSVRHPLRIFWFLLQRASIQKSRSFNTMMGNFITLGVCGLLVGALLSSDFQPYDTEDTKMTLMFTLIMTIVATLSAVNALAVFGDERVMFLREHEAGLNTLAYFTAKCTLNLFENVWQPVFFVACCYNWILPETPFVNFTGILIAVSFSAGSLGILISVTVSRGTMTIVTVLVTLVLSVFVNGTLGVLYADVKEKHAFLQLCWTLSFARWAEEWLLVTELRANQKESYQLLLIESYISYFGFFTLEESDDLRESVSYSSEGQEEWSEYFDGFASRCFLAIMGLGLGFHTVAYFILAYCKQIQELQDYFSECITSTVAYVTELSTRKAKEIGHNATMPMKRTIAIVHAQLSPQHTPQVAEQMPEKAPEKNAPTTRQNINPLFAPHAETQLTTLS</sequence>
<protein>
    <submittedName>
        <fullName evidence="14">Uncharacterized protein</fullName>
    </submittedName>
</protein>
<dbReference type="InterPro" id="IPR003593">
    <property type="entry name" value="AAA+_ATPase"/>
</dbReference>
<evidence type="ECO:0000256" key="1">
    <source>
        <dbReference type="ARBA" id="ARBA00004141"/>
    </source>
</evidence>
<keyword evidence="15" id="KW-1185">Reference proteome</keyword>
<evidence type="ECO:0000256" key="11">
    <source>
        <dbReference type="SAM" id="Phobius"/>
    </source>
</evidence>
<keyword evidence="3" id="KW-0813">Transport</keyword>
<dbReference type="SMART" id="SM00054">
    <property type="entry name" value="EFh"/>
    <property type="match status" value="2"/>
</dbReference>
<dbReference type="SUPFAM" id="SSF52540">
    <property type="entry name" value="P-loop containing nucleoside triphosphate hydrolases"/>
    <property type="match status" value="1"/>
</dbReference>
<feature type="transmembrane region" description="Helical" evidence="11">
    <location>
        <begin position="904"/>
        <end position="927"/>
    </location>
</feature>
<feature type="transmembrane region" description="Helical" evidence="11">
    <location>
        <begin position="660"/>
        <end position="680"/>
    </location>
</feature>
<dbReference type="AlphaFoldDB" id="A0AAE0ESY2"/>
<proteinExistence type="inferred from homology"/>
<accession>A0AAE0ESY2</accession>
<evidence type="ECO:0000256" key="3">
    <source>
        <dbReference type="ARBA" id="ARBA00022448"/>
    </source>
</evidence>
<feature type="transmembrane region" description="Helical" evidence="11">
    <location>
        <begin position="744"/>
        <end position="762"/>
    </location>
</feature>
<organism evidence="14 15">
    <name type="scientific">Cymbomonas tetramitiformis</name>
    <dbReference type="NCBI Taxonomy" id="36881"/>
    <lineage>
        <taxon>Eukaryota</taxon>
        <taxon>Viridiplantae</taxon>
        <taxon>Chlorophyta</taxon>
        <taxon>Pyramimonadophyceae</taxon>
        <taxon>Pyramimonadales</taxon>
        <taxon>Pyramimonadaceae</taxon>
        <taxon>Cymbomonas</taxon>
    </lineage>
</organism>
<dbReference type="InterPro" id="IPR027417">
    <property type="entry name" value="P-loop_NTPase"/>
</dbReference>
<dbReference type="InterPro" id="IPR043926">
    <property type="entry name" value="ABCG_dom"/>
</dbReference>
<dbReference type="PROSITE" id="PS00211">
    <property type="entry name" value="ABC_TRANSPORTER_1"/>
    <property type="match status" value="1"/>
</dbReference>
<keyword evidence="9 11" id="KW-0472">Membrane</keyword>
<dbReference type="Gene3D" id="3.40.50.300">
    <property type="entry name" value="P-loop containing nucleotide triphosphate hydrolases"/>
    <property type="match status" value="1"/>
</dbReference>
<feature type="transmembrane region" description="Helical" evidence="11">
    <location>
        <begin position="692"/>
        <end position="715"/>
    </location>
</feature>
<dbReference type="SMART" id="SM00382">
    <property type="entry name" value="AAA"/>
    <property type="match status" value="1"/>
</dbReference>
<dbReference type="Gene3D" id="1.10.238.10">
    <property type="entry name" value="EF-hand"/>
    <property type="match status" value="1"/>
</dbReference>
<dbReference type="InterPro" id="IPR018247">
    <property type="entry name" value="EF_Hand_1_Ca_BS"/>
</dbReference>
<evidence type="ECO:0000259" key="12">
    <source>
        <dbReference type="PROSITE" id="PS50222"/>
    </source>
</evidence>
<dbReference type="PROSITE" id="PS50893">
    <property type="entry name" value="ABC_TRANSPORTER_2"/>
    <property type="match status" value="1"/>
</dbReference>
<evidence type="ECO:0000256" key="4">
    <source>
        <dbReference type="ARBA" id="ARBA00022692"/>
    </source>
</evidence>
<dbReference type="CDD" id="cd00051">
    <property type="entry name" value="EFh"/>
    <property type="match status" value="1"/>
</dbReference>
<keyword evidence="6" id="KW-0106">Calcium</keyword>
<dbReference type="PROSITE" id="PS50222">
    <property type="entry name" value="EF_HAND_2"/>
    <property type="match status" value="1"/>
</dbReference>
<feature type="transmembrane region" description="Helical" evidence="11">
    <location>
        <begin position="800"/>
        <end position="822"/>
    </location>
</feature>